<gene>
    <name evidence="1" type="ORF">FAZ19_14280</name>
</gene>
<keyword evidence="2" id="KW-1185">Reference proteome</keyword>
<dbReference type="AlphaFoldDB" id="A0A4U0GZ31"/>
<dbReference type="EMBL" id="SUKA01000004">
    <property type="protein sequence ID" value="TJY64368.1"/>
    <property type="molecule type" value="Genomic_DNA"/>
</dbReference>
<evidence type="ECO:0000313" key="2">
    <source>
        <dbReference type="Proteomes" id="UP000309872"/>
    </source>
</evidence>
<dbReference type="InterPro" id="IPR032299">
    <property type="entry name" value="DUF4843"/>
</dbReference>
<dbReference type="OrthoDB" id="1094829at2"/>
<evidence type="ECO:0000313" key="1">
    <source>
        <dbReference type="EMBL" id="TJY64368.1"/>
    </source>
</evidence>
<sequence>MKIYRNLILVLVVLMTSCEKSGDLFFDKEQTDINIWLGSSTIPQDSVSFNFSHMLPGRDSLIFHYRLLSYPLDHDVDFELEAIDGDIDLVYFSFGKYTIKAGEYQGRFPIYFDKPEVYNEFKDKAGKLRFRLKAGGAIKTGIKELSTLTVILQNGISKPDQWDVAPLYYGPLWRYFGTYSLTKHSLLIQQSGRTDFRVITMNNAVTQEDTEALSVAEAIAIVDKCKKWLLEYKAQNNGEPYRDENENEVIFP</sequence>
<dbReference type="Proteomes" id="UP000309872">
    <property type="component" value="Unassembled WGS sequence"/>
</dbReference>
<dbReference type="PROSITE" id="PS51257">
    <property type="entry name" value="PROKAR_LIPOPROTEIN"/>
    <property type="match status" value="1"/>
</dbReference>
<dbReference type="Pfam" id="PF16132">
    <property type="entry name" value="DUF4843"/>
    <property type="match status" value="1"/>
</dbReference>
<organism evidence="1 2">
    <name type="scientific">Sphingobacterium alkalisoli</name>
    <dbReference type="NCBI Taxonomy" id="1874115"/>
    <lineage>
        <taxon>Bacteria</taxon>
        <taxon>Pseudomonadati</taxon>
        <taxon>Bacteroidota</taxon>
        <taxon>Sphingobacteriia</taxon>
        <taxon>Sphingobacteriales</taxon>
        <taxon>Sphingobacteriaceae</taxon>
        <taxon>Sphingobacterium</taxon>
    </lineage>
</organism>
<proteinExistence type="predicted"/>
<name>A0A4U0GZ31_9SPHI</name>
<comment type="caution">
    <text evidence="1">The sequence shown here is derived from an EMBL/GenBank/DDBJ whole genome shotgun (WGS) entry which is preliminary data.</text>
</comment>
<reference evidence="1 2" key="1">
    <citation type="submission" date="2019-04" db="EMBL/GenBank/DDBJ databases">
        <title>Sphingobacterium olei sp. nov., isolated from oil-contaminated soil.</title>
        <authorList>
            <person name="Liu B."/>
        </authorList>
    </citation>
    <scope>NUCLEOTIDE SEQUENCE [LARGE SCALE GENOMIC DNA]</scope>
    <source>
        <strain evidence="1 2">Y3L14</strain>
    </source>
</reference>
<accession>A0A4U0GZ31</accession>
<dbReference type="RefSeq" id="WP_136821428.1">
    <property type="nucleotide sequence ID" value="NZ_BMJX01000004.1"/>
</dbReference>
<protein>
    <submittedName>
        <fullName evidence="1">DUF4843 domain-containing protein</fullName>
    </submittedName>
</protein>